<evidence type="ECO:0000313" key="2">
    <source>
        <dbReference type="EMBL" id="ARW58872.1"/>
    </source>
</evidence>
<feature type="compositionally biased region" description="Basic and acidic residues" evidence="1">
    <location>
        <begin position="155"/>
        <end position="167"/>
    </location>
</feature>
<evidence type="ECO:0000313" key="3">
    <source>
        <dbReference type="Proteomes" id="UP000240568"/>
    </source>
</evidence>
<dbReference type="EMBL" id="KY984068">
    <property type="protein sequence ID" value="ARW58872.1"/>
    <property type="molecule type" value="Genomic_DNA"/>
</dbReference>
<evidence type="ECO:0000256" key="1">
    <source>
        <dbReference type="SAM" id="MobiDB-lite"/>
    </source>
</evidence>
<keyword evidence="3" id="KW-1185">Reference proteome</keyword>
<dbReference type="Proteomes" id="UP000240568">
    <property type="component" value="Segment"/>
</dbReference>
<feature type="region of interest" description="Disordered" evidence="1">
    <location>
        <begin position="150"/>
        <end position="176"/>
    </location>
</feature>
<accession>A0A2H4IBF3</accession>
<gene>
    <name evidence="2" type="ORF">Y3_232</name>
</gene>
<sequence>MTETCDVEKSYESMRDILIALRYMCTKRMAFPIVTANIEQNNEYLVMTRMGFQVKPSNFFSAVTDNNGRVNCEWLLKAFTRIAIYFDLKPIIVEKNNQYQPLSTRYFSREASEFAYSRHYDVRAMPQVDSIRKPRVYTLQGVNYNGVQVAGQETQEERRCEASRDSGESAQASETR</sequence>
<name>A0A2H4IBF3_9CAUD</name>
<proteinExistence type="predicted"/>
<organism evidence="2 3">
    <name type="scientific">Erwinia phage vB_EamM_Y3</name>
    <dbReference type="NCBI Taxonomy" id="1983553"/>
    <lineage>
        <taxon>Viruses</taxon>
        <taxon>Duplodnaviria</taxon>
        <taxon>Heunggongvirae</taxon>
        <taxon>Uroviricota</taxon>
        <taxon>Caudoviricetes</taxon>
        <taxon>Sasquatchvirus</taxon>
        <taxon>Sasquatchvirus Y3</taxon>
    </lineage>
</organism>
<reference evidence="2 3" key="1">
    <citation type="submission" date="2017-04" db="EMBL/GenBank/DDBJ databases">
        <authorList>
            <person name="Afonso C.L."/>
            <person name="Miller P.J."/>
            <person name="Scott M.A."/>
            <person name="Spackman E."/>
            <person name="Goraichik I."/>
            <person name="Dimitrov K.M."/>
            <person name="Suarez D.L."/>
            <person name="Swayne D.E."/>
        </authorList>
    </citation>
    <scope>NUCLEOTIDE SEQUENCE [LARGE SCALE GENOMIC DNA]</scope>
</reference>
<protein>
    <submittedName>
        <fullName evidence="2">Uncharacterized protein</fullName>
    </submittedName>
</protein>